<dbReference type="EMBL" id="CP095075">
    <property type="protein sequence ID" value="UOR11385.1"/>
    <property type="molecule type" value="Genomic_DNA"/>
</dbReference>
<name>A0ABY4HBT2_9BACI</name>
<dbReference type="Proteomes" id="UP000830326">
    <property type="component" value="Chromosome"/>
</dbReference>
<accession>A0ABY4HBT2</accession>
<evidence type="ECO:0000313" key="1">
    <source>
        <dbReference type="EMBL" id="UOR11385.1"/>
    </source>
</evidence>
<evidence type="ECO:0000313" key="2">
    <source>
        <dbReference type="Proteomes" id="UP000830326"/>
    </source>
</evidence>
<reference evidence="1" key="1">
    <citation type="submission" date="2022-04" db="EMBL/GenBank/DDBJ databases">
        <title>Halobacillus sp. isolated from saltern.</title>
        <authorList>
            <person name="Won M."/>
            <person name="Lee C.-M."/>
            <person name="Woen H.-Y."/>
            <person name="Kwon S.-W."/>
        </authorList>
    </citation>
    <scope>NUCLEOTIDE SEQUENCE</scope>
    <source>
        <strain evidence="1">SSHM10-5</strain>
    </source>
</reference>
<sequence length="98" mass="11147">MDYVKEIHAFYDQIEVNPVSASAVVLWHAMMNFNAKAGWKKEFKVGGPALCVKSRLGETTFKRARQELKGKGYIIHKSGKPKEMPTYMMISLQRKGVN</sequence>
<dbReference type="RefSeq" id="WP_245031336.1">
    <property type="nucleotide sequence ID" value="NZ_CP095075.1"/>
</dbReference>
<protein>
    <recommendedName>
        <fullName evidence="3">Helix-turn-helix domain-containing protein</fullName>
    </recommendedName>
</protein>
<organism evidence="1 2">
    <name type="scientific">Halobacillus amylolyticus</name>
    <dbReference type="NCBI Taxonomy" id="2932259"/>
    <lineage>
        <taxon>Bacteria</taxon>
        <taxon>Bacillati</taxon>
        <taxon>Bacillota</taxon>
        <taxon>Bacilli</taxon>
        <taxon>Bacillales</taxon>
        <taxon>Bacillaceae</taxon>
        <taxon>Halobacillus</taxon>
    </lineage>
</organism>
<keyword evidence="2" id="KW-1185">Reference proteome</keyword>
<gene>
    <name evidence="1" type="ORF">MUO15_17585</name>
</gene>
<evidence type="ECO:0008006" key="3">
    <source>
        <dbReference type="Google" id="ProtNLM"/>
    </source>
</evidence>
<proteinExistence type="predicted"/>